<evidence type="ECO:0000313" key="3">
    <source>
        <dbReference type="Proteomes" id="UP000628448"/>
    </source>
</evidence>
<dbReference type="AlphaFoldDB" id="A0A931GVQ4"/>
<sequence length="208" mass="23949">MRYLLISMMFLFSACASQYRHLQQATGNSNCLEKFKPVFTRALYYTQVNVTGKHLSGLLLIKQMPDSSTRMVFSNEAGYKFFDFEYTQTGDFKVHQVIDQLDKKPVITTLRKDFELVMMHANVMQNGFVKKDSSGLVYYGFPEEKGYNYYITDADCSKLVNMERASNRKAVVKAVMKDYRDGIPDTIGISHTGFQFDIGLKRLEQDNL</sequence>
<feature type="signal peptide" evidence="1">
    <location>
        <begin position="1"/>
        <end position="16"/>
    </location>
</feature>
<organism evidence="2 3">
    <name type="scientific">Panacibacter microcysteis</name>
    <dbReference type="NCBI Taxonomy" id="2793269"/>
    <lineage>
        <taxon>Bacteria</taxon>
        <taxon>Pseudomonadati</taxon>
        <taxon>Bacteroidota</taxon>
        <taxon>Chitinophagia</taxon>
        <taxon>Chitinophagales</taxon>
        <taxon>Chitinophagaceae</taxon>
        <taxon>Panacibacter</taxon>
    </lineage>
</organism>
<name>A0A931GVQ4_9BACT</name>
<keyword evidence="3" id="KW-1185">Reference proteome</keyword>
<comment type="caution">
    <text evidence="2">The sequence shown here is derived from an EMBL/GenBank/DDBJ whole genome shotgun (WGS) entry which is preliminary data.</text>
</comment>
<keyword evidence="1" id="KW-0732">Signal</keyword>
<dbReference type="Proteomes" id="UP000628448">
    <property type="component" value="Unassembled WGS sequence"/>
</dbReference>
<reference evidence="2" key="1">
    <citation type="submission" date="2020-11" db="EMBL/GenBank/DDBJ databases">
        <title>Bacterial whole genome sequence for Panacibacter sp. DH6.</title>
        <authorList>
            <person name="Le V."/>
            <person name="Ko S."/>
            <person name="Ahn C.-Y."/>
            <person name="Oh H.-M."/>
        </authorList>
    </citation>
    <scope>NUCLEOTIDE SEQUENCE</scope>
    <source>
        <strain evidence="2">DH6</strain>
    </source>
</reference>
<feature type="chain" id="PRO_5037864071" description="Lipoprotein" evidence="1">
    <location>
        <begin position="17"/>
        <end position="208"/>
    </location>
</feature>
<dbReference type="EMBL" id="JADWYR010000001">
    <property type="protein sequence ID" value="MBG9376660.1"/>
    <property type="molecule type" value="Genomic_DNA"/>
</dbReference>
<evidence type="ECO:0000313" key="2">
    <source>
        <dbReference type="EMBL" id="MBG9376660.1"/>
    </source>
</evidence>
<dbReference type="PROSITE" id="PS51257">
    <property type="entry name" value="PROKAR_LIPOPROTEIN"/>
    <property type="match status" value="1"/>
</dbReference>
<gene>
    <name evidence="2" type="ORF">I5907_10465</name>
</gene>
<proteinExistence type="predicted"/>
<protein>
    <recommendedName>
        <fullName evidence="4">Lipoprotein</fullName>
    </recommendedName>
</protein>
<evidence type="ECO:0008006" key="4">
    <source>
        <dbReference type="Google" id="ProtNLM"/>
    </source>
</evidence>
<evidence type="ECO:0000256" key="1">
    <source>
        <dbReference type="SAM" id="SignalP"/>
    </source>
</evidence>
<accession>A0A931GVQ4</accession>